<evidence type="ECO:0000256" key="8">
    <source>
        <dbReference type="ARBA" id="ARBA00023062"/>
    </source>
</evidence>
<comment type="pathway">
    <text evidence="2">Amino-acid degradation; L-proline degradation into L-glutamate; L-glutamate from L-proline: step 1/2.</text>
</comment>
<dbReference type="EC" id="1.5.5.2" evidence="3"/>
<dbReference type="GO" id="GO:0000166">
    <property type="term" value="F:nucleotide binding"/>
    <property type="evidence" value="ECO:0007669"/>
    <property type="project" value="UniProtKB-KW"/>
</dbReference>
<evidence type="ECO:0000256" key="1">
    <source>
        <dbReference type="ARBA" id="ARBA00001974"/>
    </source>
</evidence>
<dbReference type="PIRSF" id="PIRSF000196">
    <property type="entry name" value="Pro_dehydrog"/>
    <property type="match status" value="1"/>
</dbReference>
<proteinExistence type="predicted"/>
<dbReference type="InterPro" id="IPR002872">
    <property type="entry name" value="Proline_DH_dom"/>
</dbReference>
<dbReference type="Pfam" id="PF01619">
    <property type="entry name" value="Pro_dh"/>
    <property type="match status" value="1"/>
</dbReference>
<dbReference type="EMBL" id="UOEP01000217">
    <property type="protein sequence ID" value="VAW24513.1"/>
    <property type="molecule type" value="Genomic_DNA"/>
</dbReference>
<keyword evidence="4" id="KW-0285">Flavoprotein</keyword>
<keyword evidence="7 11" id="KW-0560">Oxidoreductase</keyword>
<dbReference type="PANTHER" id="PTHR13914:SF0">
    <property type="entry name" value="PROLINE DEHYDROGENASE 1, MITOCHONDRIAL"/>
    <property type="match status" value="1"/>
</dbReference>
<gene>
    <name evidence="11" type="ORF">MNBD_BACTEROID01-2180</name>
</gene>
<dbReference type="PANTHER" id="PTHR13914">
    <property type="entry name" value="PROLINE OXIDASE"/>
    <property type="match status" value="1"/>
</dbReference>
<evidence type="ECO:0000256" key="7">
    <source>
        <dbReference type="ARBA" id="ARBA00023002"/>
    </source>
</evidence>
<sequence length="305" mass="36026">MRLFNKLISYILSFMPRRLVWLFSKRYIAGETISDGLNAAKKLNKERILVTVDLLGEFIRTLAQAEENRDKYLEIIDQFSGQKIQGNFSLKPTMFGLLIDKEACYGYIREIVKRAVENESFVRIDMEDSQCVDREIELFRRLWGEFPSSVGLVLQAYLYRTQNDLEELSRLNSETAPLNFRICKGIYIEPGNIAYQDYQVVRNRFLEILEFMFRNKMYVGIATHDKYLIEGAYDLIGKYKVPKNRYEFQMLYGVTPELRQSIINAGHTMRVYLPFGKEWFGYSTRRLKENPKMMWHIIKALFVRG</sequence>
<name>A0A3B0U808_9ZZZZ</name>
<evidence type="ECO:0000256" key="3">
    <source>
        <dbReference type="ARBA" id="ARBA00012695"/>
    </source>
</evidence>
<comment type="catalytic activity">
    <reaction evidence="9">
        <text>L-proline + a quinone = (S)-1-pyrroline-5-carboxylate + a quinol + H(+)</text>
        <dbReference type="Rhea" id="RHEA:23784"/>
        <dbReference type="ChEBI" id="CHEBI:15378"/>
        <dbReference type="ChEBI" id="CHEBI:17388"/>
        <dbReference type="ChEBI" id="CHEBI:24646"/>
        <dbReference type="ChEBI" id="CHEBI:60039"/>
        <dbReference type="ChEBI" id="CHEBI:132124"/>
        <dbReference type="EC" id="1.5.5.2"/>
    </reaction>
</comment>
<dbReference type="Gene3D" id="3.20.20.220">
    <property type="match status" value="1"/>
</dbReference>
<evidence type="ECO:0000256" key="4">
    <source>
        <dbReference type="ARBA" id="ARBA00022630"/>
    </source>
</evidence>
<organism evidence="11">
    <name type="scientific">hydrothermal vent metagenome</name>
    <dbReference type="NCBI Taxonomy" id="652676"/>
    <lineage>
        <taxon>unclassified sequences</taxon>
        <taxon>metagenomes</taxon>
        <taxon>ecological metagenomes</taxon>
    </lineage>
</organism>
<reference evidence="11" key="1">
    <citation type="submission" date="2018-06" db="EMBL/GenBank/DDBJ databases">
        <authorList>
            <person name="Zhirakovskaya E."/>
        </authorList>
    </citation>
    <scope>NUCLEOTIDE SEQUENCE</scope>
</reference>
<protein>
    <recommendedName>
        <fullName evidence="3">proline dehydrogenase</fullName>
        <ecNumber evidence="3">1.5.5.2</ecNumber>
    </recommendedName>
</protein>
<comment type="cofactor">
    <cofactor evidence="1">
        <name>FAD</name>
        <dbReference type="ChEBI" id="CHEBI:57692"/>
    </cofactor>
</comment>
<dbReference type="UniPathway" id="UPA00261">
    <property type="reaction ID" value="UER00373"/>
</dbReference>
<dbReference type="SUPFAM" id="SSF51730">
    <property type="entry name" value="FAD-linked oxidoreductase"/>
    <property type="match status" value="1"/>
</dbReference>
<dbReference type="InterPro" id="IPR015659">
    <property type="entry name" value="Proline_oxidase"/>
</dbReference>
<feature type="domain" description="Proline dehydrogenase" evidence="10">
    <location>
        <begin position="38"/>
        <end position="291"/>
    </location>
</feature>
<accession>A0A3B0U808</accession>
<evidence type="ECO:0000259" key="10">
    <source>
        <dbReference type="Pfam" id="PF01619"/>
    </source>
</evidence>
<keyword evidence="8" id="KW-0642">Proline metabolism</keyword>
<evidence type="ECO:0000313" key="11">
    <source>
        <dbReference type="EMBL" id="VAW24513.1"/>
    </source>
</evidence>
<dbReference type="InterPro" id="IPR008219">
    <property type="entry name" value="PRODH_bac_arc"/>
</dbReference>
<keyword evidence="5" id="KW-0547">Nucleotide-binding</keyword>
<dbReference type="GO" id="GO:0010133">
    <property type="term" value="P:L-proline catabolic process to L-glutamate"/>
    <property type="evidence" value="ECO:0007669"/>
    <property type="project" value="UniProtKB-UniPathway"/>
</dbReference>
<evidence type="ECO:0000256" key="2">
    <source>
        <dbReference type="ARBA" id="ARBA00004739"/>
    </source>
</evidence>
<keyword evidence="6" id="KW-0274">FAD</keyword>
<dbReference type="GO" id="GO:0004657">
    <property type="term" value="F:proline dehydrogenase activity"/>
    <property type="evidence" value="ECO:0007669"/>
    <property type="project" value="UniProtKB-EC"/>
</dbReference>
<evidence type="ECO:0000256" key="5">
    <source>
        <dbReference type="ARBA" id="ARBA00022741"/>
    </source>
</evidence>
<evidence type="ECO:0000256" key="6">
    <source>
        <dbReference type="ARBA" id="ARBA00022827"/>
    </source>
</evidence>
<dbReference type="InterPro" id="IPR029041">
    <property type="entry name" value="FAD-linked_oxidoreductase-like"/>
</dbReference>
<evidence type="ECO:0000256" key="9">
    <source>
        <dbReference type="ARBA" id="ARBA00048779"/>
    </source>
</evidence>
<dbReference type="AlphaFoldDB" id="A0A3B0U808"/>